<evidence type="ECO:0000256" key="3">
    <source>
        <dbReference type="ARBA" id="ARBA00022824"/>
    </source>
</evidence>
<evidence type="ECO:0000256" key="4">
    <source>
        <dbReference type="ARBA" id="ARBA00022857"/>
    </source>
</evidence>
<dbReference type="AlphaFoldDB" id="A0AAD5CN85"/>
<dbReference type="InterPro" id="IPR036291">
    <property type="entry name" value="NAD(P)-bd_dom_sf"/>
</dbReference>
<protein>
    <recommendedName>
        <fullName evidence="8">Reticulon-like protein</fullName>
    </recommendedName>
</protein>
<keyword evidence="11" id="KW-1185">Reference proteome</keyword>
<dbReference type="Gene3D" id="3.40.50.720">
    <property type="entry name" value="NAD(P)-binding Rossmann-like Domain"/>
    <property type="match status" value="1"/>
</dbReference>
<dbReference type="InterPro" id="IPR002225">
    <property type="entry name" value="3Beta_OHSteriod_DH/Estase"/>
</dbReference>
<keyword evidence="7 8" id="KW-0472">Membrane</keyword>
<evidence type="ECO:0000256" key="2">
    <source>
        <dbReference type="ARBA" id="ARBA00022692"/>
    </source>
</evidence>
<evidence type="ECO:0000256" key="6">
    <source>
        <dbReference type="ARBA" id="ARBA00023002"/>
    </source>
</evidence>
<keyword evidence="3 8" id="KW-0256">Endoplasmic reticulum</keyword>
<evidence type="ECO:0000256" key="5">
    <source>
        <dbReference type="ARBA" id="ARBA00022989"/>
    </source>
</evidence>
<sequence length="562" mass="63022">MVSDHKSKTCVVIGGRTFVGRHLVVRLLTLGNWIVRVADSTQSLKLDPDDYDYDVPLSNALSTGSASYVYVDVRNKKSVINAIDGSSVVFYVDDDSSCNHDFFSGYTIIVQGVKNVISACQECKVKRLIYNSTADVVLDNSHEIHNGNETLLYATKCKNVYSELKAQAEATVLLANDMDGLLTCALRPSNVFGPGDNQLLPSLVDVAKSSWAKFVIGSDVTMCDYTYVENVAHALICAEAALVSHMITVSGKAFFITNLEPVSSWEFSLRMLEGLGYYRPMVKFPNLVVSLMVYLIKVMHLKTNSRHNSNSSVHNIVQLMSHTTTYDCSAAQHHIEYSPVVSLDVGITSTIESFSHLAKDSSSVILDEFYEQSDMAQLLGGGEVAEILLWRDERKSFFCFCGVVSLFYWFFLCERTTVSSTAQLLLLITFFLYGYSLLSTEMSSYLHFEVSEKGMRNFVRNIVNIWNGASHVVRSLAQGRNWSLFLKVGVSLYFFKLFLVNYFPVSLGLVLAFSFILFFVYEQYEDEIQGLIGILNELTRQYVVSEISLLLTNTSIRKCQKM</sequence>
<keyword evidence="2 8" id="KW-0812">Transmembrane</keyword>
<evidence type="ECO:0000259" key="9">
    <source>
        <dbReference type="PROSITE" id="PS50845"/>
    </source>
</evidence>
<dbReference type="Pfam" id="PF02453">
    <property type="entry name" value="Reticulon"/>
    <property type="match status" value="1"/>
</dbReference>
<evidence type="ECO:0000256" key="8">
    <source>
        <dbReference type="RuleBase" id="RU363132"/>
    </source>
</evidence>
<dbReference type="InterPro" id="IPR003388">
    <property type="entry name" value="Reticulon"/>
</dbReference>
<dbReference type="Pfam" id="PF01073">
    <property type="entry name" value="3Beta_HSD"/>
    <property type="match status" value="1"/>
</dbReference>
<evidence type="ECO:0000313" key="11">
    <source>
        <dbReference type="Proteomes" id="UP001206925"/>
    </source>
</evidence>
<dbReference type="InterPro" id="IPR050425">
    <property type="entry name" value="NAD(P)_dehydrat-like"/>
</dbReference>
<feature type="transmembrane region" description="Helical" evidence="8">
    <location>
        <begin position="396"/>
        <end position="412"/>
    </location>
</feature>
<keyword evidence="4" id="KW-0521">NADP</keyword>
<dbReference type="PANTHER" id="PTHR10366">
    <property type="entry name" value="NAD DEPENDENT EPIMERASE/DEHYDRATASE"/>
    <property type="match status" value="1"/>
</dbReference>
<dbReference type="SUPFAM" id="SSF51735">
    <property type="entry name" value="NAD(P)-binding Rossmann-fold domains"/>
    <property type="match status" value="1"/>
</dbReference>
<keyword evidence="5 8" id="KW-1133">Transmembrane helix</keyword>
<name>A0AAD5CN85_AMBAR</name>
<evidence type="ECO:0000256" key="1">
    <source>
        <dbReference type="ARBA" id="ARBA00004477"/>
    </source>
</evidence>
<feature type="domain" description="Reticulon" evidence="9">
    <location>
        <begin position="384"/>
        <end position="542"/>
    </location>
</feature>
<evidence type="ECO:0000256" key="7">
    <source>
        <dbReference type="ARBA" id="ARBA00023136"/>
    </source>
</evidence>
<organism evidence="10 11">
    <name type="scientific">Ambrosia artemisiifolia</name>
    <name type="common">Common ragweed</name>
    <dbReference type="NCBI Taxonomy" id="4212"/>
    <lineage>
        <taxon>Eukaryota</taxon>
        <taxon>Viridiplantae</taxon>
        <taxon>Streptophyta</taxon>
        <taxon>Embryophyta</taxon>
        <taxon>Tracheophyta</taxon>
        <taxon>Spermatophyta</taxon>
        <taxon>Magnoliopsida</taxon>
        <taxon>eudicotyledons</taxon>
        <taxon>Gunneridae</taxon>
        <taxon>Pentapetalae</taxon>
        <taxon>asterids</taxon>
        <taxon>campanulids</taxon>
        <taxon>Asterales</taxon>
        <taxon>Asteraceae</taxon>
        <taxon>Asteroideae</taxon>
        <taxon>Heliantheae alliance</taxon>
        <taxon>Heliantheae</taxon>
        <taxon>Ambrosia</taxon>
    </lineage>
</organism>
<dbReference type="PROSITE" id="PS50845">
    <property type="entry name" value="RETICULON"/>
    <property type="match status" value="1"/>
</dbReference>
<dbReference type="Proteomes" id="UP001206925">
    <property type="component" value="Unassembled WGS sequence"/>
</dbReference>
<keyword evidence="6" id="KW-0560">Oxidoreductase</keyword>
<dbReference type="EMBL" id="JAMZMK010007447">
    <property type="protein sequence ID" value="KAI7744764.1"/>
    <property type="molecule type" value="Genomic_DNA"/>
</dbReference>
<feature type="transmembrane region" description="Helical" evidence="8">
    <location>
        <begin position="497"/>
        <end position="521"/>
    </location>
</feature>
<dbReference type="GO" id="GO:0006694">
    <property type="term" value="P:steroid biosynthetic process"/>
    <property type="evidence" value="ECO:0007669"/>
    <property type="project" value="InterPro"/>
</dbReference>
<proteinExistence type="predicted"/>
<comment type="caution">
    <text evidence="10">The sequence shown here is derived from an EMBL/GenBank/DDBJ whole genome shotgun (WGS) entry which is preliminary data.</text>
</comment>
<accession>A0AAD5CN85</accession>
<gene>
    <name evidence="10" type="ORF">M8C21_016899</name>
</gene>
<dbReference type="PANTHER" id="PTHR10366:SF639">
    <property type="entry name" value="3BETA-HYDROXYSTEROID-DEHYDROGENASE_DECARBOXYLASE ISOFORM 3"/>
    <property type="match status" value="1"/>
</dbReference>
<comment type="subcellular location">
    <subcellularLocation>
        <location evidence="1 8">Endoplasmic reticulum membrane</location>
        <topology evidence="1 8">Multi-pass membrane protein</topology>
    </subcellularLocation>
</comment>
<reference evidence="10" key="1">
    <citation type="submission" date="2022-06" db="EMBL/GenBank/DDBJ databases">
        <title>Uncovering the hologenomic basis of an extraordinary plant invasion.</title>
        <authorList>
            <person name="Bieker V.C."/>
            <person name="Martin M.D."/>
            <person name="Gilbert T."/>
            <person name="Hodgins K."/>
            <person name="Battlay P."/>
            <person name="Petersen B."/>
            <person name="Wilson J."/>
        </authorList>
    </citation>
    <scope>NUCLEOTIDE SEQUENCE</scope>
    <source>
        <strain evidence="10">AA19_3_7</strain>
        <tissue evidence="10">Leaf</tissue>
    </source>
</reference>
<evidence type="ECO:0000313" key="10">
    <source>
        <dbReference type="EMBL" id="KAI7744764.1"/>
    </source>
</evidence>
<feature type="transmembrane region" description="Helical" evidence="8">
    <location>
        <begin position="418"/>
        <end position="438"/>
    </location>
</feature>
<dbReference type="GO" id="GO:0016616">
    <property type="term" value="F:oxidoreductase activity, acting on the CH-OH group of donors, NAD or NADP as acceptor"/>
    <property type="evidence" value="ECO:0007669"/>
    <property type="project" value="InterPro"/>
</dbReference>
<dbReference type="GO" id="GO:0005789">
    <property type="term" value="C:endoplasmic reticulum membrane"/>
    <property type="evidence" value="ECO:0007669"/>
    <property type="project" value="UniProtKB-SubCell"/>
</dbReference>